<dbReference type="InterPro" id="IPR011010">
    <property type="entry name" value="DNA_brk_join_enz"/>
</dbReference>
<dbReference type="InterPro" id="IPR052925">
    <property type="entry name" value="Phage_Integrase-like_Recomb"/>
</dbReference>
<proteinExistence type="predicted"/>
<name>A0A5C3KJL9_COPMA</name>
<dbReference type="PANTHER" id="PTHR34605:SF3">
    <property type="entry name" value="P CELL-TYPE AGGLUTINATION PROTEIN MAP4-LIKE-RELATED"/>
    <property type="match status" value="1"/>
</dbReference>
<keyword evidence="3" id="KW-1185">Reference proteome</keyword>
<dbReference type="GO" id="GO:0003677">
    <property type="term" value="F:DNA binding"/>
    <property type="evidence" value="ECO:0007669"/>
    <property type="project" value="InterPro"/>
</dbReference>
<evidence type="ECO:0008006" key="4">
    <source>
        <dbReference type="Google" id="ProtNLM"/>
    </source>
</evidence>
<dbReference type="InterPro" id="IPR013762">
    <property type="entry name" value="Integrase-like_cat_sf"/>
</dbReference>
<dbReference type="PANTHER" id="PTHR34605">
    <property type="entry name" value="PHAGE_INTEGRASE DOMAIN-CONTAINING PROTEIN"/>
    <property type="match status" value="1"/>
</dbReference>
<accession>A0A5C3KJL9</accession>
<organism evidence="2 3">
    <name type="scientific">Coprinopsis marcescibilis</name>
    <name type="common">Agaric fungus</name>
    <name type="synonym">Psathyrella marcescibilis</name>
    <dbReference type="NCBI Taxonomy" id="230819"/>
    <lineage>
        <taxon>Eukaryota</taxon>
        <taxon>Fungi</taxon>
        <taxon>Dikarya</taxon>
        <taxon>Basidiomycota</taxon>
        <taxon>Agaricomycotina</taxon>
        <taxon>Agaricomycetes</taxon>
        <taxon>Agaricomycetidae</taxon>
        <taxon>Agaricales</taxon>
        <taxon>Agaricineae</taxon>
        <taxon>Psathyrellaceae</taxon>
        <taxon>Coprinopsis</taxon>
    </lineage>
</organism>
<dbReference type="SUPFAM" id="SSF56349">
    <property type="entry name" value="DNA breaking-rejoining enzymes"/>
    <property type="match status" value="1"/>
</dbReference>
<evidence type="ECO:0000313" key="3">
    <source>
        <dbReference type="Proteomes" id="UP000307440"/>
    </source>
</evidence>
<sequence length="227" mass="25710">MTGLHKHLNPDDLLHVAVYACLTTTFYSAARLGEFLPKTLDCFKPETHVKPSDVHTDTDRQGLESTVFHIPRTKMSTTGEEVSWSRQDGVTDPEAALEAHMRVNNPPETGPLFAYRYTYLTKGKKIPKTMYRALTRNKFLEVINELARVAGMEALKGHSIRIGATLEYLLRGTPFDVVKVKGRWASDAFLVYLRKHAQILAPYMQAHSAQNEEFIRIVIPGIQRQQS</sequence>
<dbReference type="STRING" id="230819.A0A5C3KJL9"/>
<keyword evidence="1" id="KW-0233">DNA recombination</keyword>
<dbReference type="GO" id="GO:0015074">
    <property type="term" value="P:DNA integration"/>
    <property type="evidence" value="ECO:0007669"/>
    <property type="project" value="InterPro"/>
</dbReference>
<reference evidence="2 3" key="1">
    <citation type="journal article" date="2019" name="Nat. Ecol. Evol.">
        <title>Megaphylogeny resolves global patterns of mushroom evolution.</title>
        <authorList>
            <person name="Varga T."/>
            <person name="Krizsan K."/>
            <person name="Foldi C."/>
            <person name="Dima B."/>
            <person name="Sanchez-Garcia M."/>
            <person name="Sanchez-Ramirez S."/>
            <person name="Szollosi G.J."/>
            <person name="Szarkandi J.G."/>
            <person name="Papp V."/>
            <person name="Albert L."/>
            <person name="Andreopoulos W."/>
            <person name="Angelini C."/>
            <person name="Antonin V."/>
            <person name="Barry K.W."/>
            <person name="Bougher N.L."/>
            <person name="Buchanan P."/>
            <person name="Buyck B."/>
            <person name="Bense V."/>
            <person name="Catcheside P."/>
            <person name="Chovatia M."/>
            <person name="Cooper J."/>
            <person name="Damon W."/>
            <person name="Desjardin D."/>
            <person name="Finy P."/>
            <person name="Geml J."/>
            <person name="Haridas S."/>
            <person name="Hughes K."/>
            <person name="Justo A."/>
            <person name="Karasinski D."/>
            <person name="Kautmanova I."/>
            <person name="Kiss B."/>
            <person name="Kocsube S."/>
            <person name="Kotiranta H."/>
            <person name="LaButti K.M."/>
            <person name="Lechner B.E."/>
            <person name="Liimatainen K."/>
            <person name="Lipzen A."/>
            <person name="Lukacs Z."/>
            <person name="Mihaltcheva S."/>
            <person name="Morgado L.N."/>
            <person name="Niskanen T."/>
            <person name="Noordeloos M.E."/>
            <person name="Ohm R.A."/>
            <person name="Ortiz-Santana B."/>
            <person name="Ovrebo C."/>
            <person name="Racz N."/>
            <person name="Riley R."/>
            <person name="Savchenko A."/>
            <person name="Shiryaev A."/>
            <person name="Soop K."/>
            <person name="Spirin V."/>
            <person name="Szebenyi C."/>
            <person name="Tomsovsky M."/>
            <person name="Tulloss R.E."/>
            <person name="Uehling J."/>
            <person name="Grigoriev I.V."/>
            <person name="Vagvolgyi C."/>
            <person name="Papp T."/>
            <person name="Martin F.M."/>
            <person name="Miettinen O."/>
            <person name="Hibbett D.S."/>
            <person name="Nagy L.G."/>
        </authorList>
    </citation>
    <scope>NUCLEOTIDE SEQUENCE [LARGE SCALE GENOMIC DNA]</scope>
    <source>
        <strain evidence="2 3">CBS 121175</strain>
    </source>
</reference>
<dbReference type="Proteomes" id="UP000307440">
    <property type="component" value="Unassembled WGS sequence"/>
</dbReference>
<evidence type="ECO:0000313" key="2">
    <source>
        <dbReference type="EMBL" id="TFK20376.1"/>
    </source>
</evidence>
<dbReference type="Gene3D" id="1.10.443.10">
    <property type="entry name" value="Intergrase catalytic core"/>
    <property type="match status" value="1"/>
</dbReference>
<dbReference type="GO" id="GO:0006310">
    <property type="term" value="P:DNA recombination"/>
    <property type="evidence" value="ECO:0007669"/>
    <property type="project" value="UniProtKB-KW"/>
</dbReference>
<dbReference type="AlphaFoldDB" id="A0A5C3KJL9"/>
<protein>
    <recommendedName>
        <fullName evidence="4">Tyr recombinase domain-containing protein</fullName>
    </recommendedName>
</protein>
<dbReference type="EMBL" id="ML210302">
    <property type="protein sequence ID" value="TFK20376.1"/>
    <property type="molecule type" value="Genomic_DNA"/>
</dbReference>
<dbReference type="OrthoDB" id="2678913at2759"/>
<evidence type="ECO:0000256" key="1">
    <source>
        <dbReference type="ARBA" id="ARBA00023172"/>
    </source>
</evidence>
<gene>
    <name evidence="2" type="ORF">FA15DRAFT_720654</name>
</gene>